<dbReference type="SUPFAM" id="SSF53098">
    <property type="entry name" value="Ribonuclease H-like"/>
    <property type="match status" value="1"/>
</dbReference>
<dbReference type="InterPro" id="IPR048020">
    <property type="entry name" value="Transpos_IS3"/>
</dbReference>
<dbReference type="NCBIfam" id="NF033516">
    <property type="entry name" value="transpos_IS3"/>
    <property type="match status" value="1"/>
</dbReference>
<protein>
    <submittedName>
        <fullName evidence="3">Transposase</fullName>
    </submittedName>
</protein>
<dbReference type="GO" id="GO:0015074">
    <property type="term" value="P:DNA integration"/>
    <property type="evidence" value="ECO:0007669"/>
    <property type="project" value="InterPro"/>
</dbReference>
<dbReference type="STRING" id="52770.BSZ40_07930"/>
<keyword evidence="5" id="KW-1185">Reference proteome</keyword>
<gene>
    <name evidence="4" type="ORF">BSZ40_07930</name>
    <name evidence="3" type="ORF">BSZ40_11090</name>
</gene>
<dbReference type="PANTHER" id="PTHR46889:SF4">
    <property type="entry name" value="TRANSPOSASE INSO FOR INSERTION SEQUENCE ELEMENT IS911B-RELATED"/>
    <property type="match status" value="1"/>
</dbReference>
<dbReference type="Pfam" id="PF00665">
    <property type="entry name" value="rve"/>
    <property type="match status" value="1"/>
</dbReference>
<dbReference type="EMBL" id="MQVS01000020">
    <property type="protein sequence ID" value="OKL50712.1"/>
    <property type="molecule type" value="Genomic_DNA"/>
</dbReference>
<name>A0A1Q5PTB8_9ACTO</name>
<dbReference type="GO" id="GO:0003676">
    <property type="term" value="F:nucleic acid binding"/>
    <property type="evidence" value="ECO:0007669"/>
    <property type="project" value="InterPro"/>
</dbReference>
<comment type="function">
    <text evidence="1">Involved in the transposition of the insertion sequence.</text>
</comment>
<dbReference type="InterPro" id="IPR036397">
    <property type="entry name" value="RNaseH_sf"/>
</dbReference>
<proteinExistence type="predicted"/>
<dbReference type="PANTHER" id="PTHR46889">
    <property type="entry name" value="TRANSPOSASE INSF FOR INSERTION SEQUENCE IS3B-RELATED"/>
    <property type="match status" value="1"/>
</dbReference>
<reference evidence="3" key="2">
    <citation type="submission" date="2016-12" db="EMBL/GenBank/DDBJ databases">
        <authorList>
            <person name="Song W.-J."/>
            <person name="Kurnit D.M."/>
        </authorList>
    </citation>
    <scope>NUCLEOTIDE SEQUENCE [LARGE SCALE GENOMIC DNA]</scope>
    <source>
        <strain evidence="3">DSM 20732</strain>
    </source>
</reference>
<dbReference type="Pfam" id="PF13276">
    <property type="entry name" value="HTH_21"/>
    <property type="match status" value="1"/>
</dbReference>
<evidence type="ECO:0000313" key="4">
    <source>
        <dbReference type="EMBL" id="OKL51234.1"/>
    </source>
</evidence>
<dbReference type="InParanoid" id="A0A1Q5PTB8"/>
<dbReference type="InterPro" id="IPR001584">
    <property type="entry name" value="Integrase_cat-core"/>
</dbReference>
<dbReference type="InterPro" id="IPR050900">
    <property type="entry name" value="Transposase_IS3/IS150/IS904"/>
</dbReference>
<evidence type="ECO:0000259" key="2">
    <source>
        <dbReference type="PROSITE" id="PS50994"/>
    </source>
</evidence>
<dbReference type="AlphaFoldDB" id="A0A1Q5PTB8"/>
<evidence type="ECO:0000313" key="3">
    <source>
        <dbReference type="EMBL" id="OKL50712.1"/>
    </source>
</evidence>
<accession>A0A1Q5PTB8</accession>
<organism evidence="3 5">
    <name type="scientific">Buchananella hordeovulneris</name>
    <dbReference type="NCBI Taxonomy" id="52770"/>
    <lineage>
        <taxon>Bacteria</taxon>
        <taxon>Bacillati</taxon>
        <taxon>Actinomycetota</taxon>
        <taxon>Actinomycetes</taxon>
        <taxon>Actinomycetales</taxon>
        <taxon>Actinomycetaceae</taxon>
        <taxon>Buchananella</taxon>
    </lineage>
</organism>
<dbReference type="Pfam" id="PF13333">
    <property type="entry name" value="rve_2"/>
    <property type="match status" value="1"/>
</dbReference>
<evidence type="ECO:0000313" key="5">
    <source>
        <dbReference type="Proteomes" id="UP000185612"/>
    </source>
</evidence>
<evidence type="ECO:0000256" key="1">
    <source>
        <dbReference type="ARBA" id="ARBA00002286"/>
    </source>
</evidence>
<dbReference type="FunCoup" id="A0A1Q5PTB8">
    <property type="interactions" value="7"/>
</dbReference>
<dbReference type="PROSITE" id="PS50994">
    <property type="entry name" value="INTEGRASE"/>
    <property type="match status" value="1"/>
</dbReference>
<dbReference type="InterPro" id="IPR012337">
    <property type="entry name" value="RNaseH-like_sf"/>
</dbReference>
<feature type="domain" description="Integrase catalytic" evidence="2">
    <location>
        <begin position="106"/>
        <end position="268"/>
    </location>
</feature>
<dbReference type="Gene3D" id="3.30.420.10">
    <property type="entry name" value="Ribonuclease H-like superfamily/Ribonuclease H"/>
    <property type="match status" value="1"/>
</dbReference>
<dbReference type="EMBL" id="MQVS01000008">
    <property type="protein sequence ID" value="OKL51234.1"/>
    <property type="molecule type" value="Genomic_DNA"/>
</dbReference>
<reference evidence="5" key="1">
    <citation type="submission" date="2016-12" db="EMBL/GenBank/DDBJ databases">
        <authorList>
            <person name="Meng X."/>
        </authorList>
    </citation>
    <scope>NUCLEOTIDE SEQUENCE [LARGE SCALE GENOMIC DNA]</scope>
    <source>
        <strain evidence="5">DSM 20732</strain>
    </source>
</reference>
<comment type="caution">
    <text evidence="3">The sequence shown here is derived from an EMBL/GenBank/DDBJ whole genome shotgun (WGS) entry which is preliminary data.</text>
</comment>
<dbReference type="Proteomes" id="UP000185612">
    <property type="component" value="Unassembled WGS sequence"/>
</dbReference>
<dbReference type="RefSeq" id="WP_073825026.1">
    <property type="nucleotide sequence ID" value="NZ_MQVS01000008.1"/>
</dbReference>
<dbReference type="InterPro" id="IPR025948">
    <property type="entry name" value="HTH-like_dom"/>
</dbReference>
<sequence>MPVLLAIAGLARSTFYYHHARLAAPCKHAQLRQHIRQVFHHAKGRYGHRRVRLALARLGIKVSKKLVAKLMAQEGLVCITRPRRRYSSYQGAVSKIAPNVLNRQFNAERPNQKWVSDVTEFRIAGVKVYLSPMIDVYDGKVIAATHALHPTTKLTAACLSKAIATQRPEPGLIVHTDQGMHYQHTSWRTQLEAAGAIQSMSRKGNCYDNSLAENFFSHLKTEFYHPQRFTSVQDFLTRLQDYLNWYNHHRIQERLKGLTPEEFRSQALAA</sequence>